<keyword evidence="2" id="KW-1185">Reference proteome</keyword>
<reference evidence="1 2" key="1">
    <citation type="submission" date="2019-05" db="EMBL/GenBank/DDBJ databases">
        <title>Emergence of the Ug99 lineage of the wheat stem rust pathogen through somatic hybridization.</title>
        <authorList>
            <person name="Li F."/>
            <person name="Upadhyaya N.M."/>
            <person name="Sperschneider J."/>
            <person name="Matny O."/>
            <person name="Nguyen-Phuc H."/>
            <person name="Mago R."/>
            <person name="Raley C."/>
            <person name="Miller M.E."/>
            <person name="Silverstein K.A.T."/>
            <person name="Henningsen E."/>
            <person name="Hirsch C.D."/>
            <person name="Visser B."/>
            <person name="Pretorius Z.A."/>
            <person name="Steffenson B.J."/>
            <person name="Schwessinger B."/>
            <person name="Dodds P.N."/>
            <person name="Figueroa M."/>
        </authorList>
    </citation>
    <scope>NUCLEOTIDE SEQUENCE [LARGE SCALE GENOMIC DNA]</scope>
    <source>
        <strain evidence="1">21-0</strain>
    </source>
</reference>
<evidence type="ECO:0000313" key="1">
    <source>
        <dbReference type="EMBL" id="KAA1089012.1"/>
    </source>
</evidence>
<organism evidence="1 2">
    <name type="scientific">Puccinia graminis f. sp. tritici</name>
    <dbReference type="NCBI Taxonomy" id="56615"/>
    <lineage>
        <taxon>Eukaryota</taxon>
        <taxon>Fungi</taxon>
        <taxon>Dikarya</taxon>
        <taxon>Basidiomycota</taxon>
        <taxon>Pucciniomycotina</taxon>
        <taxon>Pucciniomycetes</taxon>
        <taxon>Pucciniales</taxon>
        <taxon>Pucciniaceae</taxon>
        <taxon>Puccinia</taxon>
    </lineage>
</organism>
<dbReference type="EMBL" id="VSWC01000093">
    <property type="protein sequence ID" value="KAA1089012.1"/>
    <property type="molecule type" value="Genomic_DNA"/>
</dbReference>
<protein>
    <submittedName>
        <fullName evidence="1">Uncharacterized protein</fullName>
    </submittedName>
</protein>
<name>A0A5B0NK95_PUCGR</name>
<comment type="caution">
    <text evidence="1">The sequence shown here is derived from an EMBL/GenBank/DDBJ whole genome shotgun (WGS) entry which is preliminary data.</text>
</comment>
<gene>
    <name evidence="1" type="ORF">PGT21_003956</name>
</gene>
<accession>A0A5B0NK95</accession>
<dbReference type="Proteomes" id="UP000324748">
    <property type="component" value="Unassembled WGS sequence"/>
</dbReference>
<sequence>MEPPPQTLKASGTLSEREVIKPCPIRGTANLQRKLLSQIRRLTRATKDGGLVSLATGLLNSVHFKQAINRLKANQKSSRESALRDSLHNG</sequence>
<evidence type="ECO:0000313" key="2">
    <source>
        <dbReference type="Proteomes" id="UP000324748"/>
    </source>
</evidence>
<dbReference type="AlphaFoldDB" id="A0A5B0NK95"/>
<proteinExistence type="predicted"/>